<evidence type="ECO:0000256" key="3">
    <source>
        <dbReference type="ARBA" id="ARBA00022692"/>
    </source>
</evidence>
<dbReference type="InterPro" id="IPR017452">
    <property type="entry name" value="GPCR_Rhodpsn_7TM"/>
</dbReference>
<dbReference type="GO" id="GO:0007200">
    <property type="term" value="P:phospholipase C-activating G protein-coupled receptor signaling pathway"/>
    <property type="evidence" value="ECO:0007669"/>
    <property type="project" value="TreeGrafter"/>
</dbReference>
<evidence type="ECO:0000259" key="12">
    <source>
        <dbReference type="PROSITE" id="PS50262"/>
    </source>
</evidence>
<keyword evidence="14" id="KW-1185">Reference proteome</keyword>
<evidence type="ECO:0000313" key="14">
    <source>
        <dbReference type="Proteomes" id="UP000228934"/>
    </source>
</evidence>
<evidence type="ECO:0000256" key="10">
    <source>
        <dbReference type="RuleBase" id="RU000688"/>
    </source>
</evidence>
<feature type="transmembrane region" description="Helical" evidence="11">
    <location>
        <begin position="94"/>
        <end position="114"/>
    </location>
</feature>
<organism evidence="13 14">
    <name type="scientific">Aquarana catesbeiana</name>
    <name type="common">American bullfrog</name>
    <name type="synonym">Rana catesbeiana</name>
    <dbReference type="NCBI Taxonomy" id="8400"/>
    <lineage>
        <taxon>Eukaryota</taxon>
        <taxon>Metazoa</taxon>
        <taxon>Chordata</taxon>
        <taxon>Craniata</taxon>
        <taxon>Vertebrata</taxon>
        <taxon>Euteleostomi</taxon>
        <taxon>Amphibia</taxon>
        <taxon>Batrachia</taxon>
        <taxon>Anura</taxon>
        <taxon>Neobatrachia</taxon>
        <taxon>Ranoidea</taxon>
        <taxon>Ranidae</taxon>
        <taxon>Aquarana</taxon>
    </lineage>
</organism>
<accession>A0A2G9QH97</accession>
<dbReference type="AlphaFoldDB" id="A0A2G9QH97"/>
<dbReference type="EMBL" id="KV984947">
    <property type="protein sequence ID" value="PIO14885.1"/>
    <property type="molecule type" value="Genomic_DNA"/>
</dbReference>
<feature type="transmembrane region" description="Helical" evidence="11">
    <location>
        <begin position="172"/>
        <end position="192"/>
    </location>
</feature>
<evidence type="ECO:0000313" key="13">
    <source>
        <dbReference type="EMBL" id="PIO14885.1"/>
    </source>
</evidence>
<proteinExistence type="inferred from homology"/>
<dbReference type="FunFam" id="1.20.1070.10:FF:000142">
    <property type="entry name" value="G protein-coupled receptor 55"/>
    <property type="match status" value="1"/>
</dbReference>
<dbReference type="GO" id="GO:0035025">
    <property type="term" value="P:positive regulation of Rho protein signal transduction"/>
    <property type="evidence" value="ECO:0007669"/>
    <property type="project" value="TreeGrafter"/>
</dbReference>
<protein>
    <recommendedName>
        <fullName evidence="12">G-protein coupled receptors family 1 profile domain-containing protein</fullName>
    </recommendedName>
</protein>
<evidence type="ECO:0000256" key="5">
    <source>
        <dbReference type="ARBA" id="ARBA00023040"/>
    </source>
</evidence>
<dbReference type="SUPFAM" id="SSF81321">
    <property type="entry name" value="Family A G protein-coupled receptor-like"/>
    <property type="match status" value="1"/>
</dbReference>
<dbReference type="PROSITE" id="PS00237">
    <property type="entry name" value="G_PROTEIN_RECEP_F1_1"/>
    <property type="match status" value="1"/>
</dbReference>
<keyword evidence="8" id="KW-0325">Glycoprotein</keyword>
<evidence type="ECO:0000256" key="8">
    <source>
        <dbReference type="ARBA" id="ARBA00023180"/>
    </source>
</evidence>
<keyword evidence="9 10" id="KW-0807">Transducer</keyword>
<dbReference type="PANTHER" id="PTHR24232">
    <property type="entry name" value="G-PROTEIN COUPLED RECEPTOR"/>
    <property type="match status" value="1"/>
</dbReference>
<dbReference type="GO" id="GO:0004949">
    <property type="term" value="F:cannabinoid receptor activity"/>
    <property type="evidence" value="ECO:0007669"/>
    <property type="project" value="TreeGrafter"/>
</dbReference>
<dbReference type="Gene3D" id="1.20.1070.10">
    <property type="entry name" value="Rhodopsin 7-helix transmembrane proteins"/>
    <property type="match status" value="1"/>
</dbReference>
<keyword evidence="7 10" id="KW-0675">Receptor</keyword>
<keyword evidence="2" id="KW-1003">Cell membrane</keyword>
<evidence type="ECO:0000256" key="11">
    <source>
        <dbReference type="SAM" id="Phobius"/>
    </source>
</evidence>
<feature type="transmembrane region" description="Helical" evidence="11">
    <location>
        <begin position="215"/>
        <end position="236"/>
    </location>
</feature>
<dbReference type="PRINTS" id="PR00237">
    <property type="entry name" value="GPCRRHODOPSN"/>
</dbReference>
<reference evidence="14" key="1">
    <citation type="journal article" date="2017" name="Nat. Commun.">
        <title>The North American bullfrog draft genome provides insight into hormonal regulation of long noncoding RNA.</title>
        <authorList>
            <person name="Hammond S.A."/>
            <person name="Warren R.L."/>
            <person name="Vandervalk B.P."/>
            <person name="Kucuk E."/>
            <person name="Khan H."/>
            <person name="Gibb E.A."/>
            <person name="Pandoh P."/>
            <person name="Kirk H."/>
            <person name="Zhao Y."/>
            <person name="Jones M."/>
            <person name="Mungall A.J."/>
            <person name="Coope R."/>
            <person name="Pleasance S."/>
            <person name="Moore R.A."/>
            <person name="Holt R.A."/>
            <person name="Round J.M."/>
            <person name="Ohora S."/>
            <person name="Walle B.V."/>
            <person name="Veldhoen N."/>
            <person name="Helbing C.C."/>
            <person name="Birol I."/>
        </authorList>
    </citation>
    <scope>NUCLEOTIDE SEQUENCE [LARGE SCALE GENOMIC DNA]</scope>
</reference>
<dbReference type="Pfam" id="PF00001">
    <property type="entry name" value="7tm_1"/>
    <property type="match status" value="1"/>
</dbReference>
<sequence length="350" mass="40055">MPSRGQFKGSHPIASHRRAKQVQGAADSLHILKSSLAFFDTIMNVSCPNENITSILRTIQLMTYIPTFIIGFMLNSFALWIFCCSMKKYTEASIYLVNLAILDFFLVLSLPSKIYFSQDEIKVNSHLCGFLQSLYFTNMYGSIYTITFISLDRYIAIIHPFYARVLRSPKKTIIICVIIWVFVWSVSLITFFNKEKSENVQCFHNLSENIWSPNIIIPLEMFGFVIPMIVMLYCSIQIIRTLLVPVSSSVDSEESKAVVIRIIICNLVVFVICFSFTHIGIFLQFLAKRQIISDCTVRKHISIFLQVALCISNINCCLDALCYYFSVKDFQAKLKYKPSVTQVENLNTSV</sequence>
<evidence type="ECO:0000256" key="6">
    <source>
        <dbReference type="ARBA" id="ARBA00023136"/>
    </source>
</evidence>
<keyword evidence="5 10" id="KW-0297">G-protein coupled receptor</keyword>
<name>A0A2G9QH97_AQUCT</name>
<feature type="transmembrane region" description="Helical" evidence="11">
    <location>
        <begin position="257"/>
        <end position="283"/>
    </location>
</feature>
<keyword evidence="6 11" id="KW-0472">Membrane</keyword>
<feature type="domain" description="G-protein coupled receptors family 1 profile" evidence="12">
    <location>
        <begin position="74"/>
        <end position="323"/>
    </location>
</feature>
<gene>
    <name evidence="13" type="ORF">AB205_0202070</name>
</gene>
<feature type="transmembrane region" description="Helical" evidence="11">
    <location>
        <begin position="134"/>
        <end position="151"/>
    </location>
</feature>
<dbReference type="PROSITE" id="PS50262">
    <property type="entry name" value="G_PROTEIN_RECEP_F1_2"/>
    <property type="match status" value="1"/>
</dbReference>
<evidence type="ECO:0000256" key="7">
    <source>
        <dbReference type="ARBA" id="ARBA00023170"/>
    </source>
</evidence>
<evidence type="ECO:0000256" key="9">
    <source>
        <dbReference type="ARBA" id="ARBA00023224"/>
    </source>
</evidence>
<evidence type="ECO:0000256" key="2">
    <source>
        <dbReference type="ARBA" id="ARBA00022475"/>
    </source>
</evidence>
<dbReference type="InterPro" id="IPR000276">
    <property type="entry name" value="GPCR_Rhodpsn"/>
</dbReference>
<dbReference type="OrthoDB" id="9447539at2759"/>
<comment type="subcellular location">
    <subcellularLocation>
        <location evidence="1">Cell membrane</location>
        <topology evidence="1">Multi-pass membrane protein</topology>
    </subcellularLocation>
</comment>
<dbReference type="GO" id="GO:0005886">
    <property type="term" value="C:plasma membrane"/>
    <property type="evidence" value="ECO:0007669"/>
    <property type="project" value="UniProtKB-SubCell"/>
</dbReference>
<dbReference type="Proteomes" id="UP000228934">
    <property type="component" value="Unassembled WGS sequence"/>
</dbReference>
<evidence type="ECO:0000256" key="4">
    <source>
        <dbReference type="ARBA" id="ARBA00022989"/>
    </source>
</evidence>
<keyword evidence="4 11" id="KW-1133">Transmembrane helix</keyword>
<keyword evidence="3 10" id="KW-0812">Transmembrane</keyword>
<feature type="transmembrane region" description="Helical" evidence="11">
    <location>
        <begin position="61"/>
        <end position="82"/>
    </location>
</feature>
<comment type="similarity">
    <text evidence="10">Belongs to the G-protein coupled receptor 1 family.</text>
</comment>
<evidence type="ECO:0000256" key="1">
    <source>
        <dbReference type="ARBA" id="ARBA00004651"/>
    </source>
</evidence>
<dbReference type="PANTHER" id="PTHR24232:SF56">
    <property type="entry name" value="G-PROTEIN COUPLED RECEPTOR 55"/>
    <property type="match status" value="1"/>
</dbReference>
<feature type="transmembrane region" description="Helical" evidence="11">
    <location>
        <begin position="303"/>
        <end position="325"/>
    </location>
</feature>